<feature type="signal peptide" evidence="3">
    <location>
        <begin position="1"/>
        <end position="20"/>
    </location>
</feature>
<accession>A0ABU5ZZX5</accession>
<gene>
    <name evidence="4" type="ORF">U6A24_18060</name>
</gene>
<dbReference type="Proteomes" id="UP001327027">
    <property type="component" value="Unassembled WGS sequence"/>
</dbReference>
<sequence length="685" mass="73810">MIRKLQLGFTFLLLSTALFSQDQVFNTDVIVQGSMQIGGDAQNNYSFGSDTFVMSENNLRMLFEDTSASASFPGNDWRFTFNDNSNGGDNYFSIDDVTGGKKPFRIDAGAPNNAFRIADNGNIGIGTNSPGDIELNILDNDTPTLRLGQNGGFGTQVWDVAGNEANFFIRDVTNGSKLPFRIQPKTPQNTLTLRSSGTVGIGTWGPNSNASLHMSATNKGLLINRMTTTQRTDFAASLDAGENGMMVYDNEENKLYLWNGTEWVTDTDSQDLELTDNTLSLSNDNTTVDLAKYLDNTDAQDLELSGNTLSLTNDATSVDLSKYLDNTDNQTVDVFQLNGNDLELSLERDGVATQTVDLSGYLDNTDAQDLELSGNSLSLTNDATSVDLSKYLDNTDAQELSFSNNILRIANGVTTIDLSGYLDNTDAQELSFSNNVLSIANGTNTIDLSGYLDNTDSQTLVLNDTDLSISGGNSIDLSVLRDGTGTDNQTLSLNSDVLSISNGNTIDLSTYSNTDRQNLTAASLRGSNLTIEIENGASVTVDLSPVVTSLETELDNAQQEIADLAAENQTQQTVIEDLIARIEALEQNTGGGQDPTSKGNTPVLYQNIPNPFNGTSTIKYYLPKGITNASIVFSNAVGQVFSTVALQETGNGELNINSDGLAKGTYFYTLYVGGRKITSKKMVIK</sequence>
<organism evidence="4 5">
    <name type="scientific">Aquimarina gracilis</name>
    <dbReference type="NCBI Taxonomy" id="874422"/>
    <lineage>
        <taxon>Bacteria</taxon>
        <taxon>Pseudomonadati</taxon>
        <taxon>Bacteroidota</taxon>
        <taxon>Flavobacteriia</taxon>
        <taxon>Flavobacteriales</taxon>
        <taxon>Flavobacteriaceae</taxon>
        <taxon>Aquimarina</taxon>
    </lineage>
</organism>
<feature type="coiled-coil region" evidence="2">
    <location>
        <begin position="547"/>
        <end position="588"/>
    </location>
</feature>
<evidence type="ECO:0000313" key="5">
    <source>
        <dbReference type="Proteomes" id="UP001327027"/>
    </source>
</evidence>
<dbReference type="InterPro" id="IPR026444">
    <property type="entry name" value="Secre_tail"/>
</dbReference>
<keyword evidence="1 3" id="KW-0732">Signal</keyword>
<dbReference type="NCBIfam" id="TIGR04183">
    <property type="entry name" value="Por_Secre_tail"/>
    <property type="match status" value="1"/>
</dbReference>
<comment type="caution">
    <text evidence="4">The sequence shown here is derived from an EMBL/GenBank/DDBJ whole genome shotgun (WGS) entry which is preliminary data.</text>
</comment>
<dbReference type="RefSeq" id="WP_324181407.1">
    <property type="nucleotide sequence ID" value="NZ_BAABAW010000025.1"/>
</dbReference>
<evidence type="ECO:0000256" key="3">
    <source>
        <dbReference type="SAM" id="SignalP"/>
    </source>
</evidence>
<dbReference type="EMBL" id="JAYKLX010000008">
    <property type="protein sequence ID" value="MEB3347386.1"/>
    <property type="molecule type" value="Genomic_DNA"/>
</dbReference>
<keyword evidence="2" id="KW-0175">Coiled coil</keyword>
<evidence type="ECO:0000313" key="4">
    <source>
        <dbReference type="EMBL" id="MEB3347386.1"/>
    </source>
</evidence>
<feature type="chain" id="PRO_5047377037" evidence="3">
    <location>
        <begin position="21"/>
        <end position="685"/>
    </location>
</feature>
<keyword evidence="5" id="KW-1185">Reference proteome</keyword>
<name>A0ABU5ZZX5_9FLAO</name>
<protein>
    <submittedName>
        <fullName evidence="4">T9SS type A sorting domain-containing protein</fullName>
    </submittedName>
</protein>
<reference evidence="4 5" key="1">
    <citation type="journal article" date="2013" name="Int. J. Syst. Evol. Microbiol.">
        <title>Aquimarina gracilis sp. nov., isolated from the gut microflora of a mussel, Mytilus coruscus, and emended description of Aquimarina spongiae.</title>
        <authorList>
            <person name="Park S.C."/>
            <person name="Choe H.N."/>
            <person name="Baik K.S."/>
            <person name="Seong C.N."/>
        </authorList>
    </citation>
    <scope>NUCLEOTIDE SEQUENCE [LARGE SCALE GENOMIC DNA]</scope>
    <source>
        <strain evidence="4 5">PSC32</strain>
    </source>
</reference>
<evidence type="ECO:0000256" key="2">
    <source>
        <dbReference type="SAM" id="Coils"/>
    </source>
</evidence>
<proteinExistence type="predicted"/>
<evidence type="ECO:0000256" key="1">
    <source>
        <dbReference type="ARBA" id="ARBA00022729"/>
    </source>
</evidence>